<dbReference type="EnsemblMetazoa" id="XM_030989982">
    <property type="protein sequence ID" value="XP_030845842"/>
    <property type="gene ID" value="LOC115925940"/>
</dbReference>
<dbReference type="InterPro" id="IPR002347">
    <property type="entry name" value="SDR_fam"/>
</dbReference>
<dbReference type="InterPro" id="IPR036291">
    <property type="entry name" value="NAD(P)-bd_dom_sf"/>
</dbReference>
<dbReference type="KEGG" id="spu:115925940"/>
<dbReference type="PANTHER" id="PTHR43975:SF2">
    <property type="entry name" value="EG:BACR7A4.14 PROTEIN-RELATED"/>
    <property type="match status" value="1"/>
</dbReference>
<dbReference type="Gene3D" id="1.10.8.400">
    <property type="entry name" value="Enoyl acyl carrier protein reductase"/>
    <property type="match status" value="1"/>
</dbReference>
<dbReference type="Proteomes" id="UP000007110">
    <property type="component" value="Unassembled WGS sequence"/>
</dbReference>
<dbReference type="RefSeq" id="XP_030845842.1">
    <property type="nucleotide sequence ID" value="XM_030989982.1"/>
</dbReference>
<dbReference type="PANTHER" id="PTHR43975">
    <property type="entry name" value="ZGC:101858"/>
    <property type="match status" value="1"/>
</dbReference>
<dbReference type="RefSeq" id="XP_003727459.2">
    <property type="nucleotide sequence ID" value="XM_003727411.3"/>
</dbReference>
<organism evidence="1 2">
    <name type="scientific">Strongylocentrotus purpuratus</name>
    <name type="common">Purple sea urchin</name>
    <dbReference type="NCBI Taxonomy" id="7668"/>
    <lineage>
        <taxon>Eukaryota</taxon>
        <taxon>Metazoa</taxon>
        <taxon>Echinodermata</taxon>
        <taxon>Eleutherozoa</taxon>
        <taxon>Echinozoa</taxon>
        <taxon>Echinoidea</taxon>
        <taxon>Euechinoidea</taxon>
        <taxon>Echinacea</taxon>
        <taxon>Camarodonta</taxon>
        <taxon>Echinidea</taxon>
        <taxon>Strongylocentrotidae</taxon>
        <taxon>Strongylocentrotus</taxon>
    </lineage>
</organism>
<dbReference type="Gene3D" id="3.40.50.720">
    <property type="entry name" value="NAD(P)-binding Rossmann-like Domain"/>
    <property type="match status" value="1"/>
</dbReference>
<dbReference type="GeneID" id="115925940"/>
<evidence type="ECO:0000313" key="2">
    <source>
        <dbReference type="Proteomes" id="UP000007110"/>
    </source>
</evidence>
<proteinExistence type="predicted"/>
<sequence>MDFKLQGKTAAIIGVEGRLGKEVAVHFASLGCSLALVGKNQSKLDDIARDCISKGLISKQVLAVRCDLNQESDFENIFSRISGQLGPLHVLVNCEGAISYGRLSELTPSAINDAMQVNTLTTAMATKAATSYLENTRGVVINISCSCAHRTSPSLLAFGMAMSSINYFTQCTAIELAPKGIRVNAVSPSVDVFESLLDPPPAKPYQEPRKAPLNQSPPTVDDVLKTITFLASDESSFITGEIICVDNGLHIAGLPF</sequence>
<keyword evidence="2" id="KW-1185">Reference proteome</keyword>
<dbReference type="InParanoid" id="A0A7M7P3N1"/>
<dbReference type="SUPFAM" id="SSF51735">
    <property type="entry name" value="NAD(P)-binding Rossmann-fold domains"/>
    <property type="match status" value="1"/>
</dbReference>
<dbReference type="Pfam" id="PF13561">
    <property type="entry name" value="adh_short_C2"/>
    <property type="match status" value="1"/>
</dbReference>
<dbReference type="GeneID" id="100890964"/>
<reference evidence="2" key="1">
    <citation type="submission" date="2015-02" db="EMBL/GenBank/DDBJ databases">
        <title>Genome sequencing for Strongylocentrotus purpuratus.</title>
        <authorList>
            <person name="Murali S."/>
            <person name="Liu Y."/>
            <person name="Vee V."/>
            <person name="English A."/>
            <person name="Wang M."/>
            <person name="Skinner E."/>
            <person name="Han Y."/>
            <person name="Muzny D.M."/>
            <person name="Worley K.C."/>
            <person name="Gibbs R.A."/>
        </authorList>
    </citation>
    <scope>NUCLEOTIDE SEQUENCE</scope>
</reference>
<name>A0A7M7P3N1_STRPU</name>
<dbReference type="KEGG" id="spu:100890964"/>
<accession>A0A7M7P3N1</accession>
<dbReference type="AlphaFoldDB" id="A0A7M7P3N1"/>
<dbReference type="PRINTS" id="PR00081">
    <property type="entry name" value="GDHRDH"/>
</dbReference>
<dbReference type="OMA" id="FFMMREA"/>
<evidence type="ECO:0000313" key="1">
    <source>
        <dbReference type="EnsemblMetazoa" id="XP_030845842"/>
    </source>
</evidence>
<protein>
    <submittedName>
        <fullName evidence="1">Uncharacterized protein</fullName>
    </submittedName>
</protein>
<dbReference type="OrthoDB" id="294295at2759"/>
<reference evidence="1" key="2">
    <citation type="submission" date="2021-01" db="UniProtKB">
        <authorList>
            <consortium name="EnsemblMetazoa"/>
        </authorList>
    </citation>
    <scope>IDENTIFICATION</scope>
</reference>